<dbReference type="EMBL" id="CALNXI010000323">
    <property type="protein sequence ID" value="CAH3024831.1"/>
    <property type="molecule type" value="Genomic_DNA"/>
</dbReference>
<dbReference type="InterPro" id="IPR003591">
    <property type="entry name" value="Leu-rich_rpt_typical-subtyp"/>
</dbReference>
<dbReference type="PROSITE" id="PS50262">
    <property type="entry name" value="G_PROTEIN_RECEP_F1_2"/>
    <property type="match status" value="1"/>
</dbReference>
<evidence type="ECO:0000256" key="8">
    <source>
        <dbReference type="ARBA" id="ARBA00023136"/>
    </source>
</evidence>
<dbReference type="InterPro" id="IPR000276">
    <property type="entry name" value="GPCR_Rhodpsn"/>
</dbReference>
<feature type="region of interest" description="Disordered" evidence="11">
    <location>
        <begin position="307"/>
        <end position="326"/>
    </location>
</feature>
<evidence type="ECO:0000256" key="12">
    <source>
        <dbReference type="SAM" id="Phobius"/>
    </source>
</evidence>
<evidence type="ECO:0000256" key="2">
    <source>
        <dbReference type="ARBA" id="ARBA00022475"/>
    </source>
</evidence>
<dbReference type="PROSITE" id="PS51450">
    <property type="entry name" value="LRR"/>
    <property type="match status" value="1"/>
</dbReference>
<evidence type="ECO:0000256" key="4">
    <source>
        <dbReference type="ARBA" id="ARBA00022692"/>
    </source>
</evidence>
<dbReference type="PANTHER" id="PTHR24372">
    <property type="entry name" value="GLYCOPROTEIN HORMONE RECEPTOR"/>
    <property type="match status" value="1"/>
</dbReference>
<comment type="caution">
    <text evidence="15">The sequence shown here is derived from an EMBL/GenBank/DDBJ whole genome shotgun (WGS) entry which is preliminary data.</text>
</comment>
<evidence type="ECO:0000256" key="9">
    <source>
        <dbReference type="ARBA" id="ARBA00023170"/>
    </source>
</evidence>
<dbReference type="InterPro" id="IPR032675">
    <property type="entry name" value="LRR_dom_sf"/>
</dbReference>
<dbReference type="PROSITE" id="PS00237">
    <property type="entry name" value="G_PROTEIN_RECEP_F1_1"/>
    <property type="match status" value="1"/>
</dbReference>
<feature type="transmembrane region" description="Helical" evidence="12">
    <location>
        <begin position="599"/>
        <end position="621"/>
    </location>
</feature>
<evidence type="ECO:0000256" key="5">
    <source>
        <dbReference type="ARBA" id="ARBA00022737"/>
    </source>
</evidence>
<sequence>MLLLFPFLSLAFFQLSIAKSCSISEYVQANSTTADLTNRDCHTFWSEPCNKTENITELLLSHNKIEAISRRMFTCLKKLKILNLRHNSLKQIEENSFSELVSLTQLKLGNNSLEKIAHGALDHLKLVNLELDYNKLEEIPVFKKPTKITTLEISFNPIKKINPRTIAKYTELESLLLRKTAIQELPNMVFRNNTKLWRLSLRRSELETIQPKTFQGTELTVLDLSWTKISYLPGENLESLEDFSIEGVKNLWEIPIVSFKSLMNATVEYPFHCCLIHAYWPNIGDIGTKPPNSPNTSVRFCPQTTTSATTTSISSTSPPLTTTTDPFHGQVGNTGIPLLTLNPNSCVDAGAPVITYPPRAHRKTVICKPEADAFNPCGDLLGSDALRVCSWIVLILALLGNSIKLFVLVMSKRKITIAKILMCNLAMANLCMGLFLCMLASADLYSLGMYQNFAVRWQYRDGCRIAGFLSIFSTELSVFVLTVITVERYFTIVHPLKLNKHLRTNQIITLMVLGWVFSLTMAVLPLLPYGVSSYQKVAICLPFEVESTGSKAYVTFLLATNGLAFFFVLFCYGRMYCSLGGAGSGDSINRVERRVAKRMAMLVITNFACWFPIALVSLIAIYGTTLIGIPAAQFFLVFVYPINSFTNPYLYAIGTKHFQLDALEIIERLGICSSAIKTLRNRIRDQLDPLPNASRVTTASRISLSSMRSPNQTPFVSTKENCTFSEHREDSYRSHNGSVRSNINIRQQARSPKNSPSCSSCSFLSIPLTHKRNYRLRQQREESDSIISISFENNSTDNLRSTLESPRGTDKILARRASAREVFLEGNSFSSHKKNVRGSISHDSNENMPLKSENEDLVKSSEEERDREESHSLLIPTVMITNC</sequence>
<dbReference type="InterPro" id="IPR001611">
    <property type="entry name" value="Leu-rich_rpt"/>
</dbReference>
<dbReference type="Pfam" id="PF00001">
    <property type="entry name" value="7tm_1"/>
    <property type="match status" value="1"/>
</dbReference>
<dbReference type="PRINTS" id="PR00237">
    <property type="entry name" value="GPCRRHODOPSN"/>
</dbReference>
<keyword evidence="13" id="KW-0732">Signal</keyword>
<dbReference type="PRINTS" id="PR00373">
    <property type="entry name" value="GLYCHORMONER"/>
</dbReference>
<evidence type="ECO:0000256" key="10">
    <source>
        <dbReference type="ARBA" id="ARBA00023224"/>
    </source>
</evidence>
<keyword evidence="3" id="KW-0433">Leucine-rich repeat</keyword>
<evidence type="ECO:0000256" key="1">
    <source>
        <dbReference type="ARBA" id="ARBA00004651"/>
    </source>
</evidence>
<evidence type="ECO:0000256" key="11">
    <source>
        <dbReference type="SAM" id="MobiDB-lite"/>
    </source>
</evidence>
<comment type="subcellular location">
    <subcellularLocation>
        <location evidence="1">Cell membrane</location>
        <topology evidence="1">Multi-pass membrane protein</topology>
    </subcellularLocation>
</comment>
<gene>
    <name evidence="15" type="ORF">PEVE_00024195</name>
</gene>
<feature type="region of interest" description="Disordered" evidence="11">
    <location>
        <begin position="831"/>
        <end position="883"/>
    </location>
</feature>
<keyword evidence="9" id="KW-0675">Receptor</keyword>
<protein>
    <recommendedName>
        <fullName evidence="14">G-protein coupled receptors family 1 profile domain-containing protein</fullName>
    </recommendedName>
</protein>
<dbReference type="InterPro" id="IPR017452">
    <property type="entry name" value="GPCR_Rhodpsn_7TM"/>
</dbReference>
<organism evidence="15 16">
    <name type="scientific">Porites evermanni</name>
    <dbReference type="NCBI Taxonomy" id="104178"/>
    <lineage>
        <taxon>Eukaryota</taxon>
        <taxon>Metazoa</taxon>
        <taxon>Cnidaria</taxon>
        <taxon>Anthozoa</taxon>
        <taxon>Hexacorallia</taxon>
        <taxon>Scleractinia</taxon>
        <taxon>Fungiina</taxon>
        <taxon>Poritidae</taxon>
        <taxon>Porites</taxon>
    </lineage>
</organism>
<keyword evidence="4 12" id="KW-0812">Transmembrane</keyword>
<feature type="signal peptide" evidence="13">
    <location>
        <begin position="1"/>
        <end position="18"/>
    </location>
</feature>
<evidence type="ECO:0000313" key="16">
    <source>
        <dbReference type="Proteomes" id="UP001159427"/>
    </source>
</evidence>
<keyword evidence="5" id="KW-0677">Repeat</keyword>
<evidence type="ECO:0000256" key="7">
    <source>
        <dbReference type="ARBA" id="ARBA00023040"/>
    </source>
</evidence>
<keyword evidence="10" id="KW-0807">Transducer</keyword>
<keyword evidence="16" id="KW-1185">Reference proteome</keyword>
<feature type="transmembrane region" description="Helical" evidence="12">
    <location>
        <begin position="465"/>
        <end position="486"/>
    </location>
</feature>
<keyword evidence="7" id="KW-0297">G-protein coupled receptor</keyword>
<dbReference type="InterPro" id="IPR002131">
    <property type="entry name" value="Gphrmn_rcpt_fam"/>
</dbReference>
<accession>A0ABN8M8H0</accession>
<evidence type="ECO:0000259" key="14">
    <source>
        <dbReference type="PROSITE" id="PS50262"/>
    </source>
</evidence>
<keyword evidence="6 12" id="KW-1133">Transmembrane helix</keyword>
<name>A0ABN8M8H0_9CNID</name>
<evidence type="ECO:0000256" key="13">
    <source>
        <dbReference type="SAM" id="SignalP"/>
    </source>
</evidence>
<feature type="compositionally biased region" description="Basic and acidic residues" evidence="11">
    <location>
        <begin position="852"/>
        <end position="871"/>
    </location>
</feature>
<dbReference type="Gene3D" id="3.80.10.10">
    <property type="entry name" value="Ribonuclease Inhibitor"/>
    <property type="match status" value="1"/>
</dbReference>
<dbReference type="SMART" id="SM00369">
    <property type="entry name" value="LRR_TYP"/>
    <property type="match status" value="6"/>
</dbReference>
<feature type="chain" id="PRO_5046255144" description="G-protein coupled receptors family 1 profile domain-containing protein" evidence="13">
    <location>
        <begin position="19"/>
        <end position="883"/>
    </location>
</feature>
<dbReference type="SUPFAM" id="SSF52058">
    <property type="entry name" value="L domain-like"/>
    <property type="match status" value="1"/>
</dbReference>
<feature type="transmembrane region" description="Helical" evidence="12">
    <location>
        <begin position="391"/>
        <end position="409"/>
    </location>
</feature>
<dbReference type="CDD" id="cd15136">
    <property type="entry name" value="7tmA_Glyco_hormone_R"/>
    <property type="match status" value="1"/>
</dbReference>
<dbReference type="Proteomes" id="UP001159427">
    <property type="component" value="Unassembled WGS sequence"/>
</dbReference>
<feature type="compositionally biased region" description="Low complexity" evidence="11">
    <location>
        <begin position="307"/>
        <end position="324"/>
    </location>
</feature>
<evidence type="ECO:0000313" key="15">
    <source>
        <dbReference type="EMBL" id="CAH3024831.1"/>
    </source>
</evidence>
<keyword evidence="8 12" id="KW-0472">Membrane</keyword>
<dbReference type="Pfam" id="PF13855">
    <property type="entry name" value="LRR_8"/>
    <property type="match status" value="2"/>
</dbReference>
<reference evidence="15 16" key="1">
    <citation type="submission" date="2022-05" db="EMBL/GenBank/DDBJ databases">
        <authorList>
            <consortium name="Genoscope - CEA"/>
            <person name="William W."/>
        </authorList>
    </citation>
    <scope>NUCLEOTIDE SEQUENCE [LARGE SCALE GENOMIC DNA]</scope>
</reference>
<evidence type="ECO:0000256" key="3">
    <source>
        <dbReference type="ARBA" id="ARBA00022614"/>
    </source>
</evidence>
<feature type="transmembrane region" description="Helical" evidence="12">
    <location>
        <begin position="552"/>
        <end position="572"/>
    </location>
</feature>
<dbReference type="PANTHER" id="PTHR24372:SF74">
    <property type="entry name" value="LP13728P"/>
    <property type="match status" value="1"/>
</dbReference>
<feature type="domain" description="G-protein coupled receptors family 1 profile" evidence="14">
    <location>
        <begin position="400"/>
        <end position="651"/>
    </location>
</feature>
<keyword evidence="2" id="KW-1003">Cell membrane</keyword>
<proteinExistence type="predicted"/>
<feature type="transmembrane region" description="Helical" evidence="12">
    <location>
        <begin position="507"/>
        <end position="527"/>
    </location>
</feature>
<dbReference type="SUPFAM" id="SSF81321">
    <property type="entry name" value="Family A G protein-coupled receptor-like"/>
    <property type="match status" value="1"/>
</dbReference>
<evidence type="ECO:0000256" key="6">
    <source>
        <dbReference type="ARBA" id="ARBA00022989"/>
    </source>
</evidence>
<feature type="transmembrane region" description="Helical" evidence="12">
    <location>
        <begin position="421"/>
        <end position="445"/>
    </location>
</feature>
<dbReference type="Gene3D" id="1.20.1070.10">
    <property type="entry name" value="Rhodopsin 7-helix transmembrane proteins"/>
    <property type="match status" value="1"/>
</dbReference>